<reference evidence="2" key="1">
    <citation type="journal article" date="2018" name="DNA Res.">
        <title>Multiple hybrid de novo genome assembly of finger millet, an orphan allotetraploid crop.</title>
        <authorList>
            <person name="Hatakeyama M."/>
            <person name="Aluri S."/>
            <person name="Balachadran M.T."/>
            <person name="Sivarajan S.R."/>
            <person name="Patrignani A."/>
            <person name="Gruter S."/>
            <person name="Poveda L."/>
            <person name="Shimizu-Inatsugi R."/>
            <person name="Baeten J."/>
            <person name="Francoijs K.J."/>
            <person name="Nataraja K.N."/>
            <person name="Reddy Y.A.N."/>
            <person name="Phadnis S."/>
            <person name="Ravikumar R.L."/>
            <person name="Schlapbach R."/>
            <person name="Sreeman S.M."/>
            <person name="Shimizu K.K."/>
        </authorList>
    </citation>
    <scope>NUCLEOTIDE SEQUENCE</scope>
</reference>
<name>A0AAV5C729_ELECO</name>
<accession>A0AAV5C729</accession>
<feature type="chain" id="PRO_5043697165" description="Protein GAMETE EXPRESSED 3" evidence="1">
    <location>
        <begin position="21"/>
        <end position="587"/>
    </location>
</feature>
<keyword evidence="3" id="KW-1185">Reference proteome</keyword>
<evidence type="ECO:0000256" key="1">
    <source>
        <dbReference type="SAM" id="SignalP"/>
    </source>
</evidence>
<gene>
    <name evidence="2" type="primary">ga10577</name>
    <name evidence="2" type="ORF">PR202_ga10577</name>
</gene>
<dbReference type="SUPFAM" id="SSF50998">
    <property type="entry name" value="Quinoprotein alcohol dehydrogenase-like"/>
    <property type="match status" value="1"/>
</dbReference>
<evidence type="ECO:0008006" key="4">
    <source>
        <dbReference type="Google" id="ProtNLM"/>
    </source>
</evidence>
<dbReference type="GO" id="GO:0010183">
    <property type="term" value="P:pollen tube guidance"/>
    <property type="evidence" value="ECO:0007669"/>
    <property type="project" value="TreeGrafter"/>
</dbReference>
<sequence length="587" mass="64008">MASRTLWRICLLACFLMIHATRWVSPVALERKLYAAAAEKGQTTPPVAGRRRPSLSTPVIDHDSRLVACSGKDLLAFEPNGSAAWTVPLGHRCNQGIRPVTELGKCTSTSAVLFSYNATAGRSEQIIGFAVSGRYSSLFVTISNRGLFVLSLHGGLRWSLGPVLDRRGYPMGCKKNVSGCYFDSAPVVGHCEGALYVSSRSIIISNTEGQLYSLSIRSRQFRWIVDLSSLDKVMTIAPGNCGRLYILFARKSLIAGLDISTGNISWQQSIGPLSEEKSLPTVDSNDALMLTCSTDVTGWISIGSLDGNLYSISPDGDITKFLRETAQDSVIHASPVLDCSGFSMYVAQTIVEGKSSQKIGEYTYVSSMKKKPKRVLFNLLAPATGIIHWTGKYPGDYDNLLALMIFQFVSSHPYSEMQGSLHSKRRVLGKMISHLERRAIEDASSNETLERLDEMVKAKEGVERKLYKSYSLGRDRLGLKQDPSILPLYHGENKSHSFHSSQKESITIFNELSDTSTSEDGISSYSNDSGSCSCSTTSSGDMELDAIPRLAKEAGPSNNADVVDAMFARGKAQQDIHFAEVGGSLVP</sequence>
<dbReference type="InterPro" id="IPR011047">
    <property type="entry name" value="Quinoprotein_ADH-like_sf"/>
</dbReference>
<dbReference type="PANTHER" id="PTHR37253">
    <property type="entry name" value="PROTEIN GAMETE EXPRESSED 3"/>
    <property type="match status" value="1"/>
</dbReference>
<dbReference type="AlphaFoldDB" id="A0AAV5C729"/>
<evidence type="ECO:0000313" key="3">
    <source>
        <dbReference type="Proteomes" id="UP001054889"/>
    </source>
</evidence>
<dbReference type="PANTHER" id="PTHR37253:SF1">
    <property type="entry name" value="PROTEIN GAMETE EXPRESSED 3"/>
    <property type="match status" value="1"/>
</dbReference>
<keyword evidence="1" id="KW-0732">Signal</keyword>
<evidence type="ECO:0000313" key="2">
    <source>
        <dbReference type="EMBL" id="GJM93972.1"/>
    </source>
</evidence>
<reference evidence="2" key="2">
    <citation type="submission" date="2021-12" db="EMBL/GenBank/DDBJ databases">
        <title>Resequencing data analysis of finger millet.</title>
        <authorList>
            <person name="Hatakeyama M."/>
            <person name="Aluri S."/>
            <person name="Balachadran M.T."/>
            <person name="Sivarajan S.R."/>
            <person name="Poveda L."/>
            <person name="Shimizu-Inatsugi R."/>
            <person name="Schlapbach R."/>
            <person name="Sreeman S.M."/>
            <person name="Shimizu K.K."/>
        </authorList>
    </citation>
    <scope>NUCLEOTIDE SEQUENCE</scope>
</reference>
<dbReference type="Proteomes" id="UP001054889">
    <property type="component" value="Unassembled WGS sequence"/>
</dbReference>
<dbReference type="GO" id="GO:0009793">
    <property type="term" value="P:embryo development ending in seed dormancy"/>
    <property type="evidence" value="ECO:0007669"/>
    <property type="project" value="TreeGrafter"/>
</dbReference>
<proteinExistence type="predicted"/>
<organism evidence="2 3">
    <name type="scientific">Eleusine coracana subsp. coracana</name>
    <dbReference type="NCBI Taxonomy" id="191504"/>
    <lineage>
        <taxon>Eukaryota</taxon>
        <taxon>Viridiplantae</taxon>
        <taxon>Streptophyta</taxon>
        <taxon>Embryophyta</taxon>
        <taxon>Tracheophyta</taxon>
        <taxon>Spermatophyta</taxon>
        <taxon>Magnoliopsida</taxon>
        <taxon>Liliopsida</taxon>
        <taxon>Poales</taxon>
        <taxon>Poaceae</taxon>
        <taxon>PACMAD clade</taxon>
        <taxon>Chloridoideae</taxon>
        <taxon>Cynodonteae</taxon>
        <taxon>Eleusininae</taxon>
        <taxon>Eleusine</taxon>
    </lineage>
</organism>
<protein>
    <recommendedName>
        <fullName evidence="4">Protein GAMETE EXPRESSED 3</fullName>
    </recommendedName>
</protein>
<dbReference type="GO" id="GO:0005886">
    <property type="term" value="C:plasma membrane"/>
    <property type="evidence" value="ECO:0007669"/>
    <property type="project" value="TreeGrafter"/>
</dbReference>
<feature type="signal peptide" evidence="1">
    <location>
        <begin position="1"/>
        <end position="20"/>
    </location>
</feature>
<comment type="caution">
    <text evidence="2">The sequence shown here is derived from an EMBL/GenBank/DDBJ whole genome shotgun (WGS) entry which is preliminary data.</text>
</comment>
<dbReference type="Gene3D" id="2.130.10.10">
    <property type="entry name" value="YVTN repeat-like/Quinoprotein amine dehydrogenase"/>
    <property type="match status" value="1"/>
</dbReference>
<dbReference type="InterPro" id="IPR015943">
    <property type="entry name" value="WD40/YVTN_repeat-like_dom_sf"/>
</dbReference>
<dbReference type="InterPro" id="IPR045301">
    <property type="entry name" value="GEX3-like"/>
</dbReference>
<dbReference type="EMBL" id="BQKI01000004">
    <property type="protein sequence ID" value="GJM93972.1"/>
    <property type="molecule type" value="Genomic_DNA"/>
</dbReference>